<dbReference type="EMBL" id="CAJVCH010530171">
    <property type="protein sequence ID" value="CAG7823643.1"/>
    <property type="molecule type" value="Genomic_DNA"/>
</dbReference>
<keyword evidence="4" id="KW-0808">Transferase</keyword>
<evidence type="ECO:0000256" key="9">
    <source>
        <dbReference type="ARBA" id="ARBA00026232"/>
    </source>
</evidence>
<dbReference type="GO" id="GO:0046922">
    <property type="term" value="F:peptide-O-fucosyltransferase activity"/>
    <property type="evidence" value="ECO:0007669"/>
    <property type="project" value="UniProtKB-EC"/>
</dbReference>
<dbReference type="PANTHER" id="PTHR13398:SF0">
    <property type="entry name" value="GDP-FUCOSE PROTEIN O-FUCOSYLTRANSFERASE 2"/>
    <property type="match status" value="1"/>
</dbReference>
<dbReference type="Proteomes" id="UP000708208">
    <property type="component" value="Unassembled WGS sequence"/>
</dbReference>
<evidence type="ECO:0000256" key="13">
    <source>
        <dbReference type="SAM" id="SignalP"/>
    </source>
</evidence>
<proteinExistence type="inferred from homology"/>
<gene>
    <name evidence="14" type="ORF">AFUS01_LOCUS33845</name>
</gene>
<comment type="caution">
    <text evidence="14">The sequence shown here is derived from an EMBL/GenBank/DDBJ whole genome shotgun (WGS) entry which is preliminary data.</text>
</comment>
<dbReference type="OrthoDB" id="422368at2759"/>
<comment type="similarity">
    <text evidence="8">Belongs to the glycosyltransferase 68 family.</text>
</comment>
<evidence type="ECO:0000256" key="12">
    <source>
        <dbReference type="ARBA" id="ARBA00048647"/>
    </source>
</evidence>
<accession>A0A8J2KZG7</accession>
<name>A0A8J2KZG7_9HEXA</name>
<evidence type="ECO:0000256" key="3">
    <source>
        <dbReference type="ARBA" id="ARBA00012196"/>
    </source>
</evidence>
<keyword evidence="15" id="KW-1185">Reference proteome</keyword>
<comment type="catalytic activity">
    <reaction evidence="12">
        <text>L-seryl-[protein] + GDP-beta-L-fucose = 3-O-(alpha-L-fucosyl)-L-seryl-[protein] + GDP + H(+)</text>
        <dbReference type="Rhea" id="RHEA:63644"/>
        <dbReference type="Rhea" id="RHEA-COMP:9863"/>
        <dbReference type="Rhea" id="RHEA-COMP:17914"/>
        <dbReference type="ChEBI" id="CHEBI:15378"/>
        <dbReference type="ChEBI" id="CHEBI:29999"/>
        <dbReference type="ChEBI" id="CHEBI:57273"/>
        <dbReference type="ChEBI" id="CHEBI:58189"/>
        <dbReference type="ChEBI" id="CHEBI:189632"/>
        <dbReference type="EC" id="2.4.1.221"/>
    </reaction>
    <physiologicalReaction direction="left-to-right" evidence="12">
        <dbReference type="Rhea" id="RHEA:63645"/>
    </physiologicalReaction>
</comment>
<dbReference type="EC" id="2.4.1.221" evidence="3"/>
<comment type="catalytic activity">
    <reaction evidence="11">
        <text>L-threonyl-[protein] + GDP-beta-L-fucose = 3-O-(alpha-L-fucosyl)-L-threonyl-[protein] + GDP + H(+)</text>
        <dbReference type="Rhea" id="RHEA:70491"/>
        <dbReference type="Rhea" id="RHEA-COMP:11060"/>
        <dbReference type="Rhea" id="RHEA-COMP:17915"/>
        <dbReference type="ChEBI" id="CHEBI:15378"/>
        <dbReference type="ChEBI" id="CHEBI:30013"/>
        <dbReference type="ChEBI" id="CHEBI:57273"/>
        <dbReference type="ChEBI" id="CHEBI:58189"/>
        <dbReference type="ChEBI" id="CHEBI:189631"/>
        <dbReference type="EC" id="2.4.1.221"/>
    </reaction>
    <physiologicalReaction direction="left-to-right" evidence="11">
        <dbReference type="Rhea" id="RHEA:70492"/>
    </physiologicalReaction>
</comment>
<protein>
    <recommendedName>
        <fullName evidence="9">GDP-fucose protein O-fucosyltransferase 2</fullName>
        <ecNumber evidence="3">2.4.1.221</ecNumber>
    </recommendedName>
    <alternativeName>
        <fullName evidence="10">Peptide-O-fucosyltransferase 2</fullName>
    </alternativeName>
</protein>
<dbReference type="PANTHER" id="PTHR13398">
    <property type="entry name" value="GDP-FUCOSE PROTEIN O-FUCOSYLTRANSFERASE 2"/>
    <property type="match status" value="1"/>
</dbReference>
<evidence type="ECO:0000256" key="6">
    <source>
        <dbReference type="ARBA" id="ARBA00023253"/>
    </source>
</evidence>
<keyword evidence="6" id="KW-0294">Fucose metabolism</keyword>
<evidence type="ECO:0000256" key="5">
    <source>
        <dbReference type="ARBA" id="ARBA00022824"/>
    </source>
</evidence>
<evidence type="ECO:0000313" key="15">
    <source>
        <dbReference type="Proteomes" id="UP000708208"/>
    </source>
</evidence>
<dbReference type="InterPro" id="IPR045130">
    <property type="entry name" value="OFUT2-like"/>
</dbReference>
<comment type="subcellular location">
    <subcellularLocation>
        <location evidence="1">Endoplasmic reticulum</location>
    </subcellularLocation>
</comment>
<dbReference type="Pfam" id="PF10250">
    <property type="entry name" value="O-FucT"/>
    <property type="match status" value="1"/>
</dbReference>
<sequence>MGSIYWGIISTSVLLVMITSTGNCHGEMLEGNGTKDTLSTVGGNYSAKVKRYLLYDVNPGEGFNLKRDIFVRVAPIIKALNEVDKKSSWTLVLHPWGKLVHWSDPSFFPWRTFFDVEEIRNYIPVVEFEEFLEEYGMDNHIDEYYQLQHFTLNSPISKLWSENVREVACEKRLRFQRSSSVLYLGSIWEYTVFAKSAGCLGVKGDSSNLVKFILSLNPRSLFLDKAEVILWDHYGGPVWWQARQSLKFADHLHNIALDWLTDHISNFNRSDFSSSKYIGVHLRRKDFIEYRNNQPTLQEVADQILQQLVRLGIQHVFIASDSSEKEIEVIQNHLTKAKPSDLNYTLLRFTCPEEKLSDGECAIIDQIICSWAKYFVGIHHDIIPISVSDHHVISLICRHPIKFVSKSSLKLSCREYI</sequence>
<dbReference type="AlphaFoldDB" id="A0A8J2KZG7"/>
<dbReference type="GO" id="GO:0006004">
    <property type="term" value="P:fucose metabolic process"/>
    <property type="evidence" value="ECO:0007669"/>
    <property type="project" value="UniProtKB-KW"/>
</dbReference>
<evidence type="ECO:0000256" key="1">
    <source>
        <dbReference type="ARBA" id="ARBA00004240"/>
    </source>
</evidence>
<comment type="pathway">
    <text evidence="2">Protein modification; protein glycosylation.</text>
</comment>
<evidence type="ECO:0000256" key="8">
    <source>
        <dbReference type="ARBA" id="ARBA00025803"/>
    </source>
</evidence>
<feature type="chain" id="PRO_5035219977" description="GDP-fucose protein O-fucosyltransferase 2" evidence="13">
    <location>
        <begin position="27"/>
        <end position="417"/>
    </location>
</feature>
<dbReference type="GO" id="GO:0005783">
    <property type="term" value="C:endoplasmic reticulum"/>
    <property type="evidence" value="ECO:0007669"/>
    <property type="project" value="UniProtKB-SubCell"/>
</dbReference>
<keyword evidence="7" id="KW-0119">Carbohydrate metabolism</keyword>
<evidence type="ECO:0000256" key="10">
    <source>
        <dbReference type="ARBA" id="ARBA00033083"/>
    </source>
</evidence>
<keyword evidence="13" id="KW-0732">Signal</keyword>
<keyword evidence="5" id="KW-0256">Endoplasmic reticulum</keyword>
<reference evidence="14" key="1">
    <citation type="submission" date="2021-06" db="EMBL/GenBank/DDBJ databases">
        <authorList>
            <person name="Hodson N. C."/>
            <person name="Mongue J. A."/>
            <person name="Jaron S. K."/>
        </authorList>
    </citation>
    <scope>NUCLEOTIDE SEQUENCE</scope>
</reference>
<evidence type="ECO:0000256" key="4">
    <source>
        <dbReference type="ARBA" id="ARBA00022679"/>
    </source>
</evidence>
<evidence type="ECO:0000313" key="14">
    <source>
        <dbReference type="EMBL" id="CAG7823643.1"/>
    </source>
</evidence>
<feature type="signal peptide" evidence="13">
    <location>
        <begin position="1"/>
        <end position="26"/>
    </location>
</feature>
<evidence type="ECO:0000256" key="2">
    <source>
        <dbReference type="ARBA" id="ARBA00004922"/>
    </source>
</evidence>
<dbReference type="InterPro" id="IPR019378">
    <property type="entry name" value="GDP-Fuc_O-FucTrfase"/>
</dbReference>
<evidence type="ECO:0000256" key="7">
    <source>
        <dbReference type="ARBA" id="ARBA00023277"/>
    </source>
</evidence>
<evidence type="ECO:0000256" key="11">
    <source>
        <dbReference type="ARBA" id="ARBA00047273"/>
    </source>
</evidence>
<organism evidence="14 15">
    <name type="scientific">Allacma fusca</name>
    <dbReference type="NCBI Taxonomy" id="39272"/>
    <lineage>
        <taxon>Eukaryota</taxon>
        <taxon>Metazoa</taxon>
        <taxon>Ecdysozoa</taxon>
        <taxon>Arthropoda</taxon>
        <taxon>Hexapoda</taxon>
        <taxon>Collembola</taxon>
        <taxon>Symphypleona</taxon>
        <taxon>Sminthuridae</taxon>
        <taxon>Allacma</taxon>
    </lineage>
</organism>